<name>A0AAV6JGC5_9ERIC</name>
<dbReference type="Proteomes" id="UP000823749">
    <property type="component" value="Chromosome 7"/>
</dbReference>
<comment type="caution">
    <text evidence="2">The sequence shown here is derived from an EMBL/GenBank/DDBJ whole genome shotgun (WGS) entry which is preliminary data.</text>
</comment>
<protein>
    <submittedName>
        <fullName evidence="2">Uncharacterized protein</fullName>
    </submittedName>
</protein>
<organism evidence="2 3">
    <name type="scientific">Rhododendron griersonianum</name>
    <dbReference type="NCBI Taxonomy" id="479676"/>
    <lineage>
        <taxon>Eukaryota</taxon>
        <taxon>Viridiplantae</taxon>
        <taxon>Streptophyta</taxon>
        <taxon>Embryophyta</taxon>
        <taxon>Tracheophyta</taxon>
        <taxon>Spermatophyta</taxon>
        <taxon>Magnoliopsida</taxon>
        <taxon>eudicotyledons</taxon>
        <taxon>Gunneridae</taxon>
        <taxon>Pentapetalae</taxon>
        <taxon>asterids</taxon>
        <taxon>Ericales</taxon>
        <taxon>Ericaceae</taxon>
        <taxon>Ericoideae</taxon>
        <taxon>Rhodoreae</taxon>
        <taxon>Rhododendron</taxon>
    </lineage>
</organism>
<reference evidence="2" key="1">
    <citation type="submission" date="2020-08" db="EMBL/GenBank/DDBJ databases">
        <title>Plant Genome Project.</title>
        <authorList>
            <person name="Zhang R.-G."/>
        </authorList>
    </citation>
    <scope>NUCLEOTIDE SEQUENCE</scope>
    <source>
        <strain evidence="2">WSP0</strain>
        <tissue evidence="2">Leaf</tissue>
    </source>
</reference>
<feature type="compositionally biased region" description="Basic residues" evidence="1">
    <location>
        <begin position="1"/>
        <end position="12"/>
    </location>
</feature>
<accession>A0AAV6JGC5</accession>
<evidence type="ECO:0000313" key="2">
    <source>
        <dbReference type="EMBL" id="KAG5538689.1"/>
    </source>
</evidence>
<feature type="compositionally biased region" description="Basic and acidic residues" evidence="1">
    <location>
        <begin position="13"/>
        <end position="22"/>
    </location>
</feature>
<sequence length="149" mass="17158">MVQQKKRTRTTAKGKENAPDRHPLQRNVGIVVRDEQNVNDIRINEAKQMSNKGKEKATYAMGNANEWIQPLRDKNIGIVIRDERDHNVIHVGNGNQNSRVWTGDVELEELQVWRSLDEGKPLQTQLWFKTLGIDVIPSELRTGFPRKIP</sequence>
<evidence type="ECO:0000256" key="1">
    <source>
        <dbReference type="SAM" id="MobiDB-lite"/>
    </source>
</evidence>
<feature type="region of interest" description="Disordered" evidence="1">
    <location>
        <begin position="1"/>
        <end position="22"/>
    </location>
</feature>
<proteinExistence type="predicted"/>
<dbReference type="EMBL" id="JACTNZ010000007">
    <property type="protein sequence ID" value="KAG5538689.1"/>
    <property type="molecule type" value="Genomic_DNA"/>
</dbReference>
<evidence type="ECO:0000313" key="3">
    <source>
        <dbReference type="Proteomes" id="UP000823749"/>
    </source>
</evidence>
<dbReference type="AlphaFoldDB" id="A0AAV6JGC5"/>
<keyword evidence="3" id="KW-1185">Reference proteome</keyword>
<gene>
    <name evidence="2" type="ORF">RHGRI_019300</name>
</gene>